<reference evidence="2 3" key="1">
    <citation type="submission" date="2018-11" db="EMBL/GenBank/DDBJ databases">
        <title>Genomes From Bacteria Associated with the Canine Oral Cavity: a Test Case for Automated Genome-Based Taxonomic Assignment.</title>
        <authorList>
            <person name="Coil D.A."/>
            <person name="Jospin G."/>
            <person name="Darling A.E."/>
            <person name="Wallis C."/>
            <person name="Davis I.J."/>
            <person name="Harris S."/>
            <person name="Eisen J.A."/>
            <person name="Holcombe L.J."/>
            <person name="O'Flynn C."/>
        </authorList>
    </citation>
    <scope>NUCLEOTIDE SEQUENCE [LARGE SCALE GENOMIC DNA]</scope>
    <source>
        <strain evidence="2 3">OH887_COT-365</strain>
    </source>
</reference>
<accession>A0A3P1T5A6</accession>
<keyword evidence="1" id="KW-0472">Membrane</keyword>
<name>A0A3P1T5A6_9ACTN</name>
<keyword evidence="1" id="KW-1133">Transmembrane helix</keyword>
<dbReference type="EMBL" id="RQZG01000009">
    <property type="protein sequence ID" value="RRD04692.1"/>
    <property type="molecule type" value="Genomic_DNA"/>
</dbReference>
<gene>
    <name evidence="2" type="ORF">EII34_09105</name>
</gene>
<dbReference type="RefSeq" id="WP_124844844.1">
    <property type="nucleotide sequence ID" value="NZ_RQZG01000009.1"/>
</dbReference>
<dbReference type="PROSITE" id="PS51318">
    <property type="entry name" value="TAT"/>
    <property type="match status" value="1"/>
</dbReference>
<proteinExistence type="predicted"/>
<evidence type="ECO:0000313" key="3">
    <source>
        <dbReference type="Proteomes" id="UP000280819"/>
    </source>
</evidence>
<evidence type="ECO:0000256" key="1">
    <source>
        <dbReference type="SAM" id="Phobius"/>
    </source>
</evidence>
<dbReference type="AlphaFoldDB" id="A0A3P1T5A6"/>
<dbReference type="InterPro" id="IPR006311">
    <property type="entry name" value="TAT_signal"/>
</dbReference>
<organism evidence="2 3">
    <name type="scientific">Arachnia propionica</name>
    <dbReference type="NCBI Taxonomy" id="1750"/>
    <lineage>
        <taxon>Bacteria</taxon>
        <taxon>Bacillati</taxon>
        <taxon>Actinomycetota</taxon>
        <taxon>Actinomycetes</taxon>
        <taxon>Propionibacteriales</taxon>
        <taxon>Propionibacteriaceae</taxon>
        <taxon>Arachnia</taxon>
    </lineage>
</organism>
<comment type="caution">
    <text evidence="2">The sequence shown here is derived from an EMBL/GenBank/DDBJ whole genome shotgun (WGS) entry which is preliminary data.</text>
</comment>
<sequence length="305" mass="32280">MDATKPTSRSRRHDTAVTRRAVLHGAAATPVVIAATWLGTPAAQAWAPAVAEHDIEVSCPELVVTDAGTITGWEGGRHRGAHGDSVVNESVFRPGGACGAGYALTVDLPRQSSPALEVHATVSGTSRALPPGRTGWAVPDGFQLFAVEPWPTGAPPGPGCTGSRASVEELGAWNGTVTRDSKLLVNGEVVRLYTTDYLRTGPVLPDVGARHDRGLGRPVVPPLEARGGYTANRSGDFQQAVATRIDDTRYRFLVQTRSLVHAPEPDRVLLPVPQEGTLEITLRWPGGGPVLARRRLALAMTRVGN</sequence>
<evidence type="ECO:0000313" key="2">
    <source>
        <dbReference type="EMBL" id="RRD04692.1"/>
    </source>
</evidence>
<dbReference type="Proteomes" id="UP000280819">
    <property type="component" value="Unassembled WGS sequence"/>
</dbReference>
<protein>
    <submittedName>
        <fullName evidence="2">Uncharacterized protein</fullName>
    </submittedName>
</protein>
<feature type="transmembrane region" description="Helical" evidence="1">
    <location>
        <begin position="21"/>
        <end position="39"/>
    </location>
</feature>
<keyword evidence="1" id="KW-0812">Transmembrane</keyword>